<evidence type="ECO:0000313" key="3">
    <source>
        <dbReference type="Proteomes" id="UP001218218"/>
    </source>
</evidence>
<dbReference type="EMBL" id="JARIHO010000036">
    <property type="protein sequence ID" value="KAJ7331081.1"/>
    <property type="molecule type" value="Genomic_DNA"/>
</dbReference>
<feature type="region of interest" description="Disordered" evidence="1">
    <location>
        <begin position="108"/>
        <end position="131"/>
    </location>
</feature>
<comment type="caution">
    <text evidence="2">The sequence shown here is derived from an EMBL/GenBank/DDBJ whole genome shotgun (WGS) entry which is preliminary data.</text>
</comment>
<evidence type="ECO:0000313" key="2">
    <source>
        <dbReference type="EMBL" id="KAJ7331081.1"/>
    </source>
</evidence>
<feature type="compositionally biased region" description="Low complexity" evidence="1">
    <location>
        <begin position="363"/>
        <end position="379"/>
    </location>
</feature>
<keyword evidence="3" id="KW-1185">Reference proteome</keyword>
<feature type="region of interest" description="Disordered" evidence="1">
    <location>
        <begin position="342"/>
        <end position="379"/>
    </location>
</feature>
<feature type="region of interest" description="Disordered" evidence="1">
    <location>
        <begin position="53"/>
        <end position="80"/>
    </location>
</feature>
<name>A0AAD7ELB3_9AGAR</name>
<accession>A0AAD7ELB3</accession>
<proteinExistence type="predicted"/>
<feature type="region of interest" description="Disordered" evidence="1">
    <location>
        <begin position="159"/>
        <end position="308"/>
    </location>
</feature>
<organism evidence="2 3">
    <name type="scientific">Mycena albidolilacea</name>
    <dbReference type="NCBI Taxonomy" id="1033008"/>
    <lineage>
        <taxon>Eukaryota</taxon>
        <taxon>Fungi</taxon>
        <taxon>Dikarya</taxon>
        <taxon>Basidiomycota</taxon>
        <taxon>Agaricomycotina</taxon>
        <taxon>Agaricomycetes</taxon>
        <taxon>Agaricomycetidae</taxon>
        <taxon>Agaricales</taxon>
        <taxon>Marasmiineae</taxon>
        <taxon>Mycenaceae</taxon>
        <taxon>Mycena</taxon>
    </lineage>
</organism>
<dbReference type="AlphaFoldDB" id="A0AAD7ELB3"/>
<gene>
    <name evidence="2" type="ORF">DFH08DRAFT_311521</name>
</gene>
<feature type="compositionally biased region" description="Polar residues" evidence="1">
    <location>
        <begin position="240"/>
        <end position="250"/>
    </location>
</feature>
<feature type="compositionally biased region" description="Pro residues" evidence="1">
    <location>
        <begin position="216"/>
        <end position="233"/>
    </location>
</feature>
<reference evidence="2" key="1">
    <citation type="submission" date="2023-03" db="EMBL/GenBank/DDBJ databases">
        <title>Massive genome expansion in bonnet fungi (Mycena s.s.) driven by repeated elements and novel gene families across ecological guilds.</title>
        <authorList>
            <consortium name="Lawrence Berkeley National Laboratory"/>
            <person name="Harder C.B."/>
            <person name="Miyauchi S."/>
            <person name="Viragh M."/>
            <person name="Kuo A."/>
            <person name="Thoen E."/>
            <person name="Andreopoulos B."/>
            <person name="Lu D."/>
            <person name="Skrede I."/>
            <person name="Drula E."/>
            <person name="Henrissat B."/>
            <person name="Morin E."/>
            <person name="Kohler A."/>
            <person name="Barry K."/>
            <person name="LaButti K."/>
            <person name="Morin E."/>
            <person name="Salamov A."/>
            <person name="Lipzen A."/>
            <person name="Mereny Z."/>
            <person name="Hegedus B."/>
            <person name="Baldrian P."/>
            <person name="Stursova M."/>
            <person name="Weitz H."/>
            <person name="Taylor A."/>
            <person name="Grigoriev I.V."/>
            <person name="Nagy L.G."/>
            <person name="Martin F."/>
            <person name="Kauserud H."/>
        </authorList>
    </citation>
    <scope>NUCLEOTIDE SEQUENCE</scope>
    <source>
        <strain evidence="2">CBHHK002</strain>
    </source>
</reference>
<feature type="compositionally biased region" description="Low complexity" evidence="1">
    <location>
        <begin position="159"/>
        <end position="193"/>
    </location>
</feature>
<feature type="compositionally biased region" description="Low complexity" evidence="1">
    <location>
        <begin position="342"/>
        <end position="351"/>
    </location>
</feature>
<dbReference type="Proteomes" id="UP001218218">
    <property type="component" value="Unassembled WGS sequence"/>
</dbReference>
<evidence type="ECO:0000256" key="1">
    <source>
        <dbReference type="SAM" id="MobiDB-lite"/>
    </source>
</evidence>
<sequence>MPAPAVAAAYVFAVVGTVAAGVAFKEFVYEPHIAPRVERWAEDFLAKRRARKAQRAEKGKRAVPVPSTNGGAGVGGGAEDGDLDADKSTYELETLVADEVHQWRTQVDVSRGHGSGSGLRHRKNVGSSAASTLDESNILIPYDTLTPTHVLFDPTDGFSAVASSPTSTSTMSSRVPTPGPSLQTHSSTLSHLTFRTPPPPVQAPPTPEPSVRGAPSPSPFASPFASPPSPSSFPAPARTPTRSRSPQTQQPEDHEAEDPFLFSGISSPHAVPSLSLSHALPSELEHDDGELLSAPSSSRPESPFSDFSHEQFHSFATYSHSDSPRLGSGAARSPEFGVEVLSASGSEFGSEAGDERWSNADTGSEISGSSWASAGAGRR</sequence>
<protein>
    <submittedName>
        <fullName evidence="2">Uncharacterized protein</fullName>
    </submittedName>
</protein>
<feature type="compositionally biased region" description="Pro residues" evidence="1">
    <location>
        <begin position="196"/>
        <end position="208"/>
    </location>
</feature>